<proteinExistence type="predicted"/>
<gene>
    <name evidence="1" type="ORF">LOY88_003483</name>
</gene>
<name>A0ACB8UW83_9EURO</name>
<accession>A0ACB8UW83</accession>
<reference evidence="1" key="1">
    <citation type="journal article" date="2022" name="bioRxiv">
        <title>Population genetic analysis of Ophidiomyces ophidiicola, the causative agent of snake fungal disease, indicates recent introductions to the USA.</title>
        <authorList>
            <person name="Ladner J.T."/>
            <person name="Palmer J.M."/>
            <person name="Ettinger C.L."/>
            <person name="Stajich J.E."/>
            <person name="Farrell T.M."/>
            <person name="Glorioso B.M."/>
            <person name="Lawson B."/>
            <person name="Price S.J."/>
            <person name="Stengle A.G."/>
            <person name="Grear D.A."/>
            <person name="Lorch J.M."/>
        </authorList>
    </citation>
    <scope>NUCLEOTIDE SEQUENCE</scope>
    <source>
        <strain evidence="1">NWHC 24266-5</strain>
    </source>
</reference>
<sequence length="1080" mass="120565">MAAVGSHVNLLANAWKLLGIRHDIDDIILELLGRFSLEKVYSECDPQTYQRLVIALLARLNAIYSLQRLSLPSEQDQIGQYLGFLASWEVIIRSVEFVLQVVIEGRDSFWEARALRDKYLAELLSVSLRILSLHPKPPGSHRVKDRRDRFARIHGFLEKLFDNYPGPKSFLLLICKEIADVLRTDPNALALPPKLRHELPNLATQLYPLPECLSPSYVSTLVEKEETSEQWLSQFLALRDVSHFVVGASIQHIVDEETPSVELQASCAKTRNAILMSLDSFRIPQNFSKLGMIETFSDIFEVILPDTPSVSIEDTSRLAFDEEAMDSIHAFCLSLNDRQVVHRVSDAHMMNAVSSIMNNIATFTEALPRIRPSHQRAYALNCPSCHFVEHYQFSDSNNLKIPDPSEGPLIKLPKGTKCVQCDEVVTVAREISLVWQSWHALKSIECNADTIGVERHLPTQFQLLPKPGSGTPVQAGANVPLNVGIPAQEPRYMGPYTPHSENTVLPSPGPSDRSQYYSPDLISPISSEQRHRFDSPLSEMTRPDFPTSINETVQNNIKPPVANERLTNTSSPEGTWSSAMDSLTSHIERASSTASFQPIPPTRTRTISLGVNLDKKGRWMSIRRKDPPAPTAGDASSLSSGTLEGQRMEEISLKDLINASKVHARGKGSKSINVYLSQNSTHALFWMQPSIHVWDVGMSPPLPIRAISTESSCLMAAVTKTYLAYVIGTRDQKLTVRTALCVQPTALVLEYRMASAQWCRSIAISPTENYVVVGFENATVRFFRTTDTEQSREFRLHPYHKDCRGCPSVDSLAFSLDGMVLIASTRNPKMGLIQVYFWSFPFLEFRELTKCRYHVPLHESEDNGVSAALYRPSNTPDEDLVCISTWTQSGVPLLIQPENGHRSEIKPDGTRRLGNRIQCAAFSPSGKQLGLVNDKGHLYQLSNLNSSIMECRKLANSKELTSKCDSFAMSYMSLHEEESVVLAWVELSKGVAYIKKIPITSTGTEYQISTVADNSRAPFSELEGDTSLTTSSRPKTKESSRLLSPVLRHYMPFGESKRSQKSSPVELAANDIHSSAKRAE</sequence>
<protein>
    <submittedName>
        <fullName evidence="1">Uncharacterized protein</fullName>
    </submittedName>
</protein>
<dbReference type="EMBL" id="JALBCA010000046">
    <property type="protein sequence ID" value="KAI2386624.1"/>
    <property type="molecule type" value="Genomic_DNA"/>
</dbReference>
<organism evidence="1">
    <name type="scientific">Ophidiomyces ophidiicola</name>
    <dbReference type="NCBI Taxonomy" id="1387563"/>
    <lineage>
        <taxon>Eukaryota</taxon>
        <taxon>Fungi</taxon>
        <taxon>Dikarya</taxon>
        <taxon>Ascomycota</taxon>
        <taxon>Pezizomycotina</taxon>
        <taxon>Eurotiomycetes</taxon>
        <taxon>Eurotiomycetidae</taxon>
        <taxon>Onygenales</taxon>
        <taxon>Onygenaceae</taxon>
        <taxon>Ophidiomyces</taxon>
    </lineage>
</organism>
<comment type="caution">
    <text evidence="1">The sequence shown here is derived from an EMBL/GenBank/DDBJ whole genome shotgun (WGS) entry which is preliminary data.</text>
</comment>
<evidence type="ECO:0000313" key="1">
    <source>
        <dbReference type="EMBL" id="KAI2386624.1"/>
    </source>
</evidence>